<feature type="transmembrane region" description="Helical" evidence="7">
    <location>
        <begin position="229"/>
        <end position="253"/>
    </location>
</feature>
<dbReference type="Pfam" id="PF19300">
    <property type="entry name" value="BPD_transp_1_N"/>
    <property type="match status" value="1"/>
</dbReference>
<evidence type="ECO:0000256" key="3">
    <source>
        <dbReference type="ARBA" id="ARBA00022475"/>
    </source>
</evidence>
<comment type="caution">
    <text evidence="9">The sequence shown here is derived from an EMBL/GenBank/DDBJ whole genome shotgun (WGS) entry which is preliminary data.</text>
</comment>
<evidence type="ECO:0000313" key="9">
    <source>
        <dbReference type="EMBL" id="MDW5593900.1"/>
    </source>
</evidence>
<proteinExistence type="inferred from homology"/>
<dbReference type="InterPro" id="IPR045621">
    <property type="entry name" value="BPD_transp_1_N"/>
</dbReference>
<keyword evidence="3" id="KW-1003">Cell membrane</keyword>
<evidence type="ECO:0000256" key="1">
    <source>
        <dbReference type="ARBA" id="ARBA00004651"/>
    </source>
</evidence>
<keyword evidence="5 7" id="KW-1133">Transmembrane helix</keyword>
<dbReference type="PANTHER" id="PTHR43163">
    <property type="entry name" value="DIPEPTIDE TRANSPORT SYSTEM PERMEASE PROTEIN DPPB-RELATED"/>
    <property type="match status" value="1"/>
</dbReference>
<feature type="transmembrane region" description="Helical" evidence="7">
    <location>
        <begin position="273"/>
        <end position="296"/>
    </location>
</feature>
<keyword evidence="4 7" id="KW-0812">Transmembrane</keyword>
<evidence type="ECO:0000256" key="6">
    <source>
        <dbReference type="ARBA" id="ARBA00023136"/>
    </source>
</evidence>
<keyword evidence="6 7" id="KW-0472">Membrane</keyword>
<dbReference type="PANTHER" id="PTHR43163:SF6">
    <property type="entry name" value="DIPEPTIDE TRANSPORT SYSTEM PERMEASE PROTEIN DPPB-RELATED"/>
    <property type="match status" value="1"/>
</dbReference>
<reference evidence="10" key="1">
    <citation type="submission" date="2023-07" db="EMBL/GenBank/DDBJ databases">
        <title>Conexibacter stalactiti sp. nov., isolated from stalactites in a lava cave and emended description of the genus Conexibacter.</title>
        <authorList>
            <person name="Lee S.D."/>
        </authorList>
    </citation>
    <scope>NUCLEOTIDE SEQUENCE [LARGE SCALE GENOMIC DNA]</scope>
    <source>
        <strain evidence="10">KCTC 39840</strain>
    </source>
</reference>
<evidence type="ECO:0000256" key="7">
    <source>
        <dbReference type="RuleBase" id="RU363032"/>
    </source>
</evidence>
<feature type="domain" description="ABC transmembrane type-1" evidence="8">
    <location>
        <begin position="95"/>
        <end position="296"/>
    </location>
</feature>
<feature type="transmembrane region" description="Helical" evidence="7">
    <location>
        <begin position="12"/>
        <end position="31"/>
    </location>
</feature>
<dbReference type="Gene3D" id="1.10.3720.10">
    <property type="entry name" value="MetI-like"/>
    <property type="match status" value="1"/>
</dbReference>
<evidence type="ECO:0000256" key="4">
    <source>
        <dbReference type="ARBA" id="ARBA00022692"/>
    </source>
</evidence>
<dbReference type="InterPro" id="IPR000515">
    <property type="entry name" value="MetI-like"/>
</dbReference>
<keyword evidence="2 7" id="KW-0813">Transport</keyword>
<evidence type="ECO:0000313" key="10">
    <source>
        <dbReference type="Proteomes" id="UP001284601"/>
    </source>
</evidence>
<dbReference type="Proteomes" id="UP001284601">
    <property type="component" value="Unassembled WGS sequence"/>
</dbReference>
<dbReference type="CDD" id="cd06261">
    <property type="entry name" value="TM_PBP2"/>
    <property type="match status" value="1"/>
</dbReference>
<accession>A0ABU4HMX0</accession>
<evidence type="ECO:0000256" key="5">
    <source>
        <dbReference type="ARBA" id="ARBA00022989"/>
    </source>
</evidence>
<dbReference type="InterPro" id="IPR035906">
    <property type="entry name" value="MetI-like_sf"/>
</dbReference>
<evidence type="ECO:0000259" key="8">
    <source>
        <dbReference type="PROSITE" id="PS50928"/>
    </source>
</evidence>
<gene>
    <name evidence="9" type="ORF">R7226_06115</name>
</gene>
<dbReference type="EMBL" id="JAWSTH010000010">
    <property type="protein sequence ID" value="MDW5593900.1"/>
    <property type="molecule type" value="Genomic_DNA"/>
</dbReference>
<dbReference type="PROSITE" id="PS50928">
    <property type="entry name" value="ABC_TM1"/>
    <property type="match status" value="1"/>
</dbReference>
<protein>
    <submittedName>
        <fullName evidence="9">ABC transporter permease</fullName>
    </submittedName>
</protein>
<feature type="transmembrane region" description="Helical" evidence="7">
    <location>
        <begin position="131"/>
        <end position="157"/>
    </location>
</feature>
<dbReference type="SUPFAM" id="SSF161098">
    <property type="entry name" value="MetI-like"/>
    <property type="match status" value="1"/>
</dbReference>
<feature type="transmembrane region" description="Helical" evidence="7">
    <location>
        <begin position="99"/>
        <end position="119"/>
    </location>
</feature>
<organism evidence="9 10">
    <name type="scientific">Conexibacter stalactiti</name>
    <dbReference type="NCBI Taxonomy" id="1940611"/>
    <lineage>
        <taxon>Bacteria</taxon>
        <taxon>Bacillati</taxon>
        <taxon>Actinomycetota</taxon>
        <taxon>Thermoleophilia</taxon>
        <taxon>Solirubrobacterales</taxon>
        <taxon>Conexibacteraceae</taxon>
        <taxon>Conexibacter</taxon>
    </lineage>
</organism>
<dbReference type="RefSeq" id="WP_318596159.1">
    <property type="nucleotide sequence ID" value="NZ_JAWSTH010000010.1"/>
</dbReference>
<keyword evidence="10" id="KW-1185">Reference proteome</keyword>
<comment type="similarity">
    <text evidence="7">Belongs to the binding-protein-dependent transport system permease family.</text>
</comment>
<comment type="subcellular location">
    <subcellularLocation>
        <location evidence="1 7">Cell membrane</location>
        <topology evidence="1 7">Multi-pass membrane protein</topology>
    </subcellularLocation>
</comment>
<name>A0ABU4HMX0_9ACTN</name>
<evidence type="ECO:0000256" key="2">
    <source>
        <dbReference type="ARBA" id="ARBA00022448"/>
    </source>
</evidence>
<sequence length="308" mass="33073">MARYVTSRLLQALFIVAAITLGVFMILRVTAGDPARVRAPVFASQDVIDQYRADFGTDRSIPAQLGSFVEGVAHGDLGDSFRFQKPVTELIATALPRTLQLALLALLMSVAVAVTLGVLAARYPGSPWDWLASAIAAIGQSAPVFWVGLLLSTYLAVKLGLFPAGGYRGFSSLVLPAVTAALSIVPTELRVLRESMRSTLRQEYVRAARANGVPEWKITFKYALRNASLPLLTVIGVDVGYLLGGVIVAEVVFNFPGIGQMALVGLNARDYPLVQGITIVTASVFVLVNLAIDLLYTVVDPRIRLETT</sequence>
<feature type="transmembrane region" description="Helical" evidence="7">
    <location>
        <begin position="169"/>
        <end position="192"/>
    </location>
</feature>
<dbReference type="Pfam" id="PF00528">
    <property type="entry name" value="BPD_transp_1"/>
    <property type="match status" value="1"/>
</dbReference>